<comment type="caution">
    <text evidence="2">The sequence shown here is derived from an EMBL/GenBank/DDBJ whole genome shotgun (WGS) entry which is preliminary data.</text>
</comment>
<evidence type="ECO:0000313" key="2">
    <source>
        <dbReference type="EMBL" id="OWR43659.1"/>
    </source>
</evidence>
<organism evidence="2 3">
    <name type="scientific">Danaus plexippus plexippus</name>
    <dbReference type="NCBI Taxonomy" id="278856"/>
    <lineage>
        <taxon>Eukaryota</taxon>
        <taxon>Metazoa</taxon>
        <taxon>Ecdysozoa</taxon>
        <taxon>Arthropoda</taxon>
        <taxon>Hexapoda</taxon>
        <taxon>Insecta</taxon>
        <taxon>Pterygota</taxon>
        <taxon>Neoptera</taxon>
        <taxon>Endopterygota</taxon>
        <taxon>Lepidoptera</taxon>
        <taxon>Glossata</taxon>
        <taxon>Ditrysia</taxon>
        <taxon>Papilionoidea</taxon>
        <taxon>Nymphalidae</taxon>
        <taxon>Danainae</taxon>
        <taxon>Danaini</taxon>
        <taxon>Danaina</taxon>
        <taxon>Danaus</taxon>
        <taxon>Danaus</taxon>
    </lineage>
</organism>
<dbReference type="KEGG" id="dpl:KGM_213035"/>
<evidence type="ECO:0000313" key="3">
    <source>
        <dbReference type="Proteomes" id="UP000007151"/>
    </source>
</evidence>
<name>A0A212EQA3_DANPL</name>
<dbReference type="AlphaFoldDB" id="A0A212EQA3"/>
<feature type="compositionally biased region" description="Basic and acidic residues" evidence="1">
    <location>
        <begin position="25"/>
        <end position="39"/>
    </location>
</feature>
<gene>
    <name evidence="2" type="ORF">KGM_213035</name>
</gene>
<feature type="compositionally biased region" description="Basic and acidic residues" evidence="1">
    <location>
        <begin position="1"/>
        <end position="15"/>
    </location>
</feature>
<protein>
    <submittedName>
        <fullName evidence="2">Uncharacterized protein</fullName>
    </submittedName>
</protein>
<accession>A0A212EQA3</accession>
<feature type="region of interest" description="Disordered" evidence="1">
    <location>
        <begin position="1"/>
        <end position="41"/>
    </location>
</feature>
<proteinExistence type="predicted"/>
<reference evidence="2 3" key="1">
    <citation type="journal article" date="2011" name="Cell">
        <title>The monarch butterfly genome yields insights into long-distance migration.</title>
        <authorList>
            <person name="Zhan S."/>
            <person name="Merlin C."/>
            <person name="Boore J.L."/>
            <person name="Reppert S.M."/>
        </authorList>
    </citation>
    <scope>NUCLEOTIDE SEQUENCE [LARGE SCALE GENOMIC DNA]</scope>
    <source>
        <strain evidence="2">F-2</strain>
    </source>
</reference>
<dbReference type="InParanoid" id="A0A212EQA3"/>
<sequence>MKANGSRREEREEKISRKKSGASPGREEKNSRASRRWAEGGEEGIAGGVECASRMHFAGPRVAAVGRAAPSCRSLFAFSPR</sequence>
<keyword evidence="3" id="KW-1185">Reference proteome</keyword>
<dbReference type="Proteomes" id="UP000007151">
    <property type="component" value="Unassembled WGS sequence"/>
</dbReference>
<dbReference type="EMBL" id="AGBW02013281">
    <property type="protein sequence ID" value="OWR43659.1"/>
    <property type="molecule type" value="Genomic_DNA"/>
</dbReference>
<evidence type="ECO:0000256" key="1">
    <source>
        <dbReference type="SAM" id="MobiDB-lite"/>
    </source>
</evidence>